<evidence type="ECO:0000313" key="3">
    <source>
        <dbReference type="Proteomes" id="UP000625804"/>
    </source>
</evidence>
<keyword evidence="1" id="KW-0472">Membrane</keyword>
<sequence length="181" mass="21527">MDKNRKEIILKEIHFWKEHHLLPEHYCNFLITLYTEGSESERKIYEKKQVGLHKKLFSYFFYAYLLLQFLLTVVVLYFTEMSIDLQIASVSFFLIVNALSIVYLWKKKRQFFHIALIIGVLILFLTTVHVSSLLTDESIYFFFTVLLNCAFWVFIGFRLHLKYLIISGILGASLLIIYSYL</sequence>
<keyword evidence="1" id="KW-1133">Transmembrane helix</keyword>
<keyword evidence="1" id="KW-0812">Transmembrane</keyword>
<name>A0A8J8K722_9BACI</name>
<dbReference type="Proteomes" id="UP000625804">
    <property type="component" value="Unassembled WGS sequence"/>
</dbReference>
<feature type="transmembrane region" description="Helical" evidence="1">
    <location>
        <begin position="85"/>
        <end position="105"/>
    </location>
</feature>
<organism evidence="2 3">
    <name type="scientific">Calidifontibacillus erzurumensis</name>
    <dbReference type="NCBI Taxonomy" id="2741433"/>
    <lineage>
        <taxon>Bacteria</taxon>
        <taxon>Bacillati</taxon>
        <taxon>Bacillota</taxon>
        <taxon>Bacilli</taxon>
        <taxon>Bacillales</taxon>
        <taxon>Bacillaceae</taxon>
        <taxon>Calidifontibacillus/Schinkia group</taxon>
        <taxon>Calidifontibacillus</taxon>
    </lineage>
</organism>
<feature type="transmembrane region" description="Helical" evidence="1">
    <location>
        <begin position="163"/>
        <end position="180"/>
    </location>
</feature>
<evidence type="ECO:0000256" key="1">
    <source>
        <dbReference type="SAM" id="Phobius"/>
    </source>
</evidence>
<gene>
    <name evidence="2" type="ORF">HR057_00805</name>
</gene>
<feature type="transmembrane region" description="Helical" evidence="1">
    <location>
        <begin position="56"/>
        <end position="79"/>
    </location>
</feature>
<evidence type="ECO:0000313" key="2">
    <source>
        <dbReference type="EMBL" id="NSL50301.1"/>
    </source>
</evidence>
<feature type="transmembrane region" description="Helical" evidence="1">
    <location>
        <begin position="112"/>
        <end position="132"/>
    </location>
</feature>
<protein>
    <submittedName>
        <fullName evidence="2">Uncharacterized protein</fullName>
    </submittedName>
</protein>
<reference evidence="2" key="1">
    <citation type="submission" date="2020-06" db="EMBL/GenBank/DDBJ databases">
        <title>A novel thermopfilic bacterium from Erzurum, Turkey.</title>
        <authorList>
            <person name="Adiguzel A."/>
            <person name="Ay H."/>
            <person name="Baltaci M.O."/>
        </authorList>
    </citation>
    <scope>NUCLEOTIDE SEQUENCE</scope>
    <source>
        <strain evidence="2">P2</strain>
    </source>
</reference>
<feature type="transmembrane region" description="Helical" evidence="1">
    <location>
        <begin position="138"/>
        <end position="156"/>
    </location>
</feature>
<dbReference type="EMBL" id="JABTTE010000001">
    <property type="protein sequence ID" value="NSL50301.1"/>
    <property type="molecule type" value="Genomic_DNA"/>
</dbReference>
<keyword evidence="3" id="KW-1185">Reference proteome</keyword>
<comment type="caution">
    <text evidence="2">The sequence shown here is derived from an EMBL/GenBank/DDBJ whole genome shotgun (WGS) entry which is preliminary data.</text>
</comment>
<dbReference type="RefSeq" id="WP_173729497.1">
    <property type="nucleotide sequence ID" value="NZ_JABTTE010000001.1"/>
</dbReference>
<proteinExistence type="predicted"/>
<accession>A0A8J8K722</accession>
<dbReference type="AlphaFoldDB" id="A0A8J8K722"/>